<sequence length="714" mass="76804">MPAVQIQSAVGQHAGGTTTTLSTAVATSGTSLISTSVLDDGFTSRLIEAVKAHPCLYNPNHEHYGNKQSSAQYRTQVWHKLRVELGFKDDAHALQTQWKRIRDRYVRERRKRRNVDSGENNQDPLITGRERHASDGSNCSTSSSAVNVNTSPSQQFTEMMRWIEPFLVDNVTSNIHSTSLSAVASSSMQHQQIQNLTSQQSNNSQGQNGSTLAVIAPTGISNTGTCFVHYNLIGNVKQETSNQGTPIGSADGVALSSYQQNSQLQIANTQVSCEYNALRDHGLSNGSSGDRNTNAVPTSATDNVSPCSSTASSEIDVGTSSAATSHSGQQQIALHQRQRQPSNQHPSSMVVLTAVQSQQVASSQQHQQQPILLPKVEARPRIGQQLPTTDGGVVTVTARGVAPVTSVIKKDVNVRTNDGGTVTMIIDPTTFYQHGSQKMYRLVNVSELNTDAASMNNSMSTVCGELKIVGIPQRRKRVAAVSVQGMSNGRGQLGDEVVLEDGISEKSVTIDQGAVPGSEKVVMDQRCATTIAEGTNAVLGPGIQQQQLHQQQVVSSSHPHPGISVSPLRATVLTTPHSSQIGMLLFATLSGLQQTSSVPPRQQTGHRFVTQAVLVEHPHYAVLPSQSLQEHDANLAFANSIANYLSRLNEDEKAVAKMNIQRILMDARFGLGACARMIHDEELNEATAAAVVSTTSHDVVSTRQHIHGTSRRLN</sequence>
<keyword evidence="6" id="KW-1185">Reference proteome</keyword>
<evidence type="ECO:0000256" key="1">
    <source>
        <dbReference type="PROSITE-ProRule" id="PRU00371"/>
    </source>
</evidence>
<feature type="compositionally biased region" description="Low complexity" evidence="2">
    <location>
        <begin position="137"/>
        <end position="149"/>
    </location>
</feature>
<dbReference type="Pfam" id="PF02944">
    <property type="entry name" value="BESS"/>
    <property type="match status" value="1"/>
</dbReference>
<dbReference type="STRING" id="42156.A0A3P6UZT1"/>
<feature type="region of interest" description="Disordered" evidence="2">
    <location>
        <begin position="282"/>
        <end position="346"/>
    </location>
</feature>
<dbReference type="PANTHER" id="PTHR12243:SF66">
    <property type="entry name" value="MADF DOMAIN-CONTAINING PROTEIN"/>
    <property type="match status" value="1"/>
</dbReference>
<evidence type="ECO:0000259" key="3">
    <source>
        <dbReference type="PROSITE" id="PS51029"/>
    </source>
</evidence>
<dbReference type="GO" id="GO:0005634">
    <property type="term" value="C:nucleus"/>
    <property type="evidence" value="ECO:0007669"/>
    <property type="project" value="UniProtKB-SubCell"/>
</dbReference>
<evidence type="ECO:0000313" key="6">
    <source>
        <dbReference type="Proteomes" id="UP000277928"/>
    </source>
</evidence>
<name>A0A3P6UZT1_LITSI</name>
<dbReference type="PROSITE" id="PS51031">
    <property type="entry name" value="BESS"/>
    <property type="match status" value="1"/>
</dbReference>
<dbReference type="InterPro" id="IPR006578">
    <property type="entry name" value="MADF-dom"/>
</dbReference>
<dbReference type="GO" id="GO:0005667">
    <property type="term" value="C:transcription regulator complex"/>
    <property type="evidence" value="ECO:0007669"/>
    <property type="project" value="TreeGrafter"/>
</dbReference>
<feature type="compositionally biased region" description="Polar residues" evidence="2">
    <location>
        <begin position="284"/>
        <end position="328"/>
    </location>
</feature>
<accession>A0A3P6UZT1</accession>
<dbReference type="InterPro" id="IPR039353">
    <property type="entry name" value="TF_Adf1"/>
</dbReference>
<protein>
    <recommendedName>
        <fullName evidence="7">MADF domain-containing protein</fullName>
    </recommendedName>
</protein>
<organism evidence="5 6">
    <name type="scientific">Litomosoides sigmodontis</name>
    <name type="common">Filarial nematode worm</name>
    <dbReference type="NCBI Taxonomy" id="42156"/>
    <lineage>
        <taxon>Eukaryota</taxon>
        <taxon>Metazoa</taxon>
        <taxon>Ecdysozoa</taxon>
        <taxon>Nematoda</taxon>
        <taxon>Chromadorea</taxon>
        <taxon>Rhabditida</taxon>
        <taxon>Spirurina</taxon>
        <taxon>Spiruromorpha</taxon>
        <taxon>Filarioidea</taxon>
        <taxon>Onchocercidae</taxon>
        <taxon>Litomosoides</taxon>
    </lineage>
</organism>
<evidence type="ECO:0000313" key="5">
    <source>
        <dbReference type="EMBL" id="VDK83191.1"/>
    </source>
</evidence>
<dbReference type="EMBL" id="UYRX01000510">
    <property type="protein sequence ID" value="VDK83191.1"/>
    <property type="molecule type" value="Genomic_DNA"/>
</dbReference>
<evidence type="ECO:0000259" key="4">
    <source>
        <dbReference type="PROSITE" id="PS51031"/>
    </source>
</evidence>
<comment type="subcellular location">
    <subcellularLocation>
        <location evidence="1">Nucleus</location>
    </subcellularLocation>
</comment>
<evidence type="ECO:0000256" key="2">
    <source>
        <dbReference type="SAM" id="MobiDB-lite"/>
    </source>
</evidence>
<dbReference type="SMART" id="SM00595">
    <property type="entry name" value="MADF"/>
    <property type="match status" value="1"/>
</dbReference>
<dbReference type="Pfam" id="PF10545">
    <property type="entry name" value="MADF_DNA_bdg"/>
    <property type="match status" value="1"/>
</dbReference>
<evidence type="ECO:0008006" key="7">
    <source>
        <dbReference type="Google" id="ProtNLM"/>
    </source>
</evidence>
<gene>
    <name evidence="5" type="ORF">NLS_LOCUS6094</name>
</gene>
<dbReference type="OMA" id="GACARMI"/>
<keyword evidence="1" id="KW-0539">Nucleus</keyword>
<reference evidence="5 6" key="1">
    <citation type="submission" date="2018-08" db="EMBL/GenBank/DDBJ databases">
        <authorList>
            <person name="Laetsch R D."/>
            <person name="Stevens L."/>
            <person name="Kumar S."/>
            <person name="Blaxter L. M."/>
        </authorList>
    </citation>
    <scope>NUCLEOTIDE SEQUENCE [LARGE SCALE GENOMIC DNA]</scope>
</reference>
<dbReference type="AlphaFoldDB" id="A0A3P6UZT1"/>
<dbReference type="OrthoDB" id="6515516at2759"/>
<feature type="region of interest" description="Disordered" evidence="2">
    <location>
        <begin position="109"/>
        <end position="149"/>
    </location>
</feature>
<dbReference type="GO" id="GO:0006357">
    <property type="term" value="P:regulation of transcription by RNA polymerase II"/>
    <property type="evidence" value="ECO:0007669"/>
    <property type="project" value="TreeGrafter"/>
</dbReference>
<dbReference type="Proteomes" id="UP000277928">
    <property type="component" value="Unassembled WGS sequence"/>
</dbReference>
<feature type="domain" description="BESS" evidence="4">
    <location>
        <begin position="631"/>
        <end position="670"/>
    </location>
</feature>
<dbReference type="InterPro" id="IPR004210">
    <property type="entry name" value="BESS_motif"/>
</dbReference>
<feature type="domain" description="MADF" evidence="3">
    <location>
        <begin position="45"/>
        <end position="168"/>
    </location>
</feature>
<dbReference type="PANTHER" id="PTHR12243">
    <property type="entry name" value="MADF DOMAIN TRANSCRIPTION FACTOR"/>
    <property type="match status" value="1"/>
</dbReference>
<dbReference type="PROSITE" id="PS51029">
    <property type="entry name" value="MADF"/>
    <property type="match status" value="1"/>
</dbReference>
<proteinExistence type="predicted"/>
<dbReference type="GO" id="GO:0003677">
    <property type="term" value="F:DNA binding"/>
    <property type="evidence" value="ECO:0007669"/>
    <property type="project" value="InterPro"/>
</dbReference>